<organism evidence="2 3">
    <name type="scientific">miscellaneous Crenarchaeota group-15 archaeon DG-45</name>
    <dbReference type="NCBI Taxonomy" id="1685127"/>
    <lineage>
        <taxon>Archaea</taxon>
        <taxon>Candidatus Bathyarchaeota</taxon>
        <taxon>MCG-15</taxon>
    </lineage>
</organism>
<sequence length="244" mass="27000">MTLDKIRGIVFDLDGTLIRSSIDFPGMKRRMIAILEGHGIPPGILSPTETTVTILEKAEMTWDERGTPRAERERAQTEAQEAMNRTELEAIPAIEAVEGAVDAVRRLKDMGYRLAVLTRGHRAYAVEALRKTGMLGFFDLILGREETPRPKPHAEALRHTVELLGLNMDEIVLVGDHTIDAACAENARAPFIAVLTGLMDEEDWVRYGQGTILGSVRELAKHLAERRAQPCTDSRKPDVCVGPP</sequence>
<dbReference type="GO" id="GO:0005829">
    <property type="term" value="C:cytosol"/>
    <property type="evidence" value="ECO:0007669"/>
    <property type="project" value="TreeGrafter"/>
</dbReference>
<dbReference type="SUPFAM" id="SSF56784">
    <property type="entry name" value="HAD-like"/>
    <property type="match status" value="1"/>
</dbReference>
<dbReference type="InterPro" id="IPR023214">
    <property type="entry name" value="HAD_sf"/>
</dbReference>
<dbReference type="InterPro" id="IPR006439">
    <property type="entry name" value="HAD-SF_hydro_IA"/>
</dbReference>
<proteinExistence type="inferred from homology"/>
<dbReference type="GO" id="GO:0006281">
    <property type="term" value="P:DNA repair"/>
    <property type="evidence" value="ECO:0007669"/>
    <property type="project" value="TreeGrafter"/>
</dbReference>
<dbReference type="InterPro" id="IPR023198">
    <property type="entry name" value="PGP-like_dom2"/>
</dbReference>
<gene>
    <name evidence="2" type="ORF">AC482_05965</name>
</gene>
<dbReference type="EMBL" id="LFWZ01000057">
    <property type="protein sequence ID" value="KON29645.1"/>
    <property type="molecule type" value="Genomic_DNA"/>
</dbReference>
<dbReference type="InterPro" id="IPR050155">
    <property type="entry name" value="HAD-like_hydrolase_sf"/>
</dbReference>
<dbReference type="InterPro" id="IPR036412">
    <property type="entry name" value="HAD-like_sf"/>
</dbReference>
<comment type="caution">
    <text evidence="2">The sequence shown here is derived from an EMBL/GenBank/DDBJ whole genome shotgun (WGS) entry which is preliminary data.</text>
</comment>
<name>A0A0M0BMT2_9ARCH</name>
<comment type="similarity">
    <text evidence="1">Belongs to the HAD-like hydrolase superfamily.</text>
</comment>
<evidence type="ECO:0000256" key="1">
    <source>
        <dbReference type="ARBA" id="ARBA00007958"/>
    </source>
</evidence>
<protein>
    <recommendedName>
        <fullName evidence="4">HAD family hydrolase</fullName>
    </recommendedName>
</protein>
<evidence type="ECO:0000313" key="3">
    <source>
        <dbReference type="Proteomes" id="UP000037210"/>
    </source>
</evidence>
<dbReference type="SFLD" id="SFLDS00003">
    <property type="entry name" value="Haloacid_Dehalogenase"/>
    <property type="match status" value="1"/>
</dbReference>
<evidence type="ECO:0000313" key="2">
    <source>
        <dbReference type="EMBL" id="KON29645.1"/>
    </source>
</evidence>
<dbReference type="Gene3D" id="3.40.50.1000">
    <property type="entry name" value="HAD superfamily/HAD-like"/>
    <property type="match status" value="1"/>
</dbReference>
<dbReference type="Gene3D" id="1.10.150.240">
    <property type="entry name" value="Putative phosphatase, domain 2"/>
    <property type="match status" value="1"/>
</dbReference>
<dbReference type="PRINTS" id="PR00413">
    <property type="entry name" value="HADHALOGNASE"/>
</dbReference>
<accession>A0A0M0BMT2</accession>
<dbReference type="NCBIfam" id="TIGR01549">
    <property type="entry name" value="HAD-SF-IA-v1"/>
    <property type="match status" value="1"/>
</dbReference>
<dbReference type="GO" id="GO:0008967">
    <property type="term" value="F:phosphoglycolate phosphatase activity"/>
    <property type="evidence" value="ECO:0007669"/>
    <property type="project" value="TreeGrafter"/>
</dbReference>
<evidence type="ECO:0008006" key="4">
    <source>
        <dbReference type="Google" id="ProtNLM"/>
    </source>
</evidence>
<dbReference type="Pfam" id="PF00702">
    <property type="entry name" value="Hydrolase"/>
    <property type="match status" value="1"/>
</dbReference>
<dbReference type="AlphaFoldDB" id="A0A0M0BMT2"/>
<dbReference type="SFLD" id="SFLDG01129">
    <property type="entry name" value="C1.5:_HAD__Beta-PGM__Phosphata"/>
    <property type="match status" value="1"/>
</dbReference>
<dbReference type="Proteomes" id="UP000037210">
    <property type="component" value="Unassembled WGS sequence"/>
</dbReference>
<dbReference type="PANTHER" id="PTHR43434:SF1">
    <property type="entry name" value="PHOSPHOGLYCOLATE PHOSPHATASE"/>
    <property type="match status" value="1"/>
</dbReference>
<reference evidence="2 3" key="1">
    <citation type="submission" date="2015-06" db="EMBL/GenBank/DDBJ databases">
        <title>New insights into the roles of widespread benthic archaea in carbon and nitrogen cycling.</title>
        <authorList>
            <person name="Lazar C.S."/>
            <person name="Baker B.J."/>
            <person name="Seitz K.W."/>
            <person name="Hyde A.S."/>
            <person name="Dick G.J."/>
            <person name="Hinrichs K.-U."/>
            <person name="Teske A.P."/>
        </authorList>
    </citation>
    <scope>NUCLEOTIDE SEQUENCE [LARGE SCALE GENOMIC DNA]</scope>
    <source>
        <strain evidence="2">DG-45</strain>
    </source>
</reference>
<dbReference type="PANTHER" id="PTHR43434">
    <property type="entry name" value="PHOSPHOGLYCOLATE PHOSPHATASE"/>
    <property type="match status" value="1"/>
</dbReference>